<reference evidence="6" key="1">
    <citation type="submission" date="2011-05" db="EMBL/GenBank/DDBJ databases">
        <authorList>
            <person name="Richards S.R."/>
            <person name="Qu J."/>
            <person name="Jiang H."/>
            <person name="Jhangiani S.N."/>
            <person name="Agravi P."/>
            <person name="Goodspeed R."/>
            <person name="Gross S."/>
            <person name="Mandapat C."/>
            <person name="Jackson L."/>
            <person name="Mathew T."/>
            <person name="Pu L."/>
            <person name="Thornton R."/>
            <person name="Saada N."/>
            <person name="Wilczek-Boney K.B."/>
            <person name="Lee S."/>
            <person name="Kovar C."/>
            <person name="Wu Y."/>
            <person name="Scherer S.E."/>
            <person name="Worley K.C."/>
            <person name="Muzny D.M."/>
            <person name="Gibbs R."/>
        </authorList>
    </citation>
    <scope>NUCLEOTIDE SEQUENCE</scope>
    <source>
        <strain evidence="6">Brora</strain>
    </source>
</reference>
<dbReference type="HOGENOM" id="CLU_023759_0_0_1"/>
<dbReference type="AlphaFoldDB" id="T1IX43"/>
<accession>T1IX43</accession>
<dbReference type="PhylomeDB" id="T1IX43"/>
<dbReference type="Proteomes" id="UP000014500">
    <property type="component" value="Unassembled WGS sequence"/>
</dbReference>
<dbReference type="STRING" id="126957.T1IX43"/>
<feature type="compositionally biased region" description="Acidic residues" evidence="4">
    <location>
        <begin position="306"/>
        <end position="317"/>
    </location>
</feature>
<name>T1IX43_STRMM</name>
<keyword evidence="3" id="KW-0539">Nucleus</keyword>
<comment type="similarity">
    <text evidence="2">Belongs to the THOC5 family.</text>
</comment>
<evidence type="ECO:0000256" key="3">
    <source>
        <dbReference type="ARBA" id="ARBA00023242"/>
    </source>
</evidence>
<protein>
    <recommendedName>
        <fullName evidence="7">THO complex subunit 5 homolog</fullName>
    </recommendedName>
</protein>
<dbReference type="EnsemblMetazoa" id="SMAR005774-RA">
    <property type="protein sequence ID" value="SMAR005774-PA"/>
    <property type="gene ID" value="SMAR005774"/>
</dbReference>
<dbReference type="GO" id="GO:0000445">
    <property type="term" value="C:THO complex part of transcription export complex"/>
    <property type="evidence" value="ECO:0007669"/>
    <property type="project" value="TreeGrafter"/>
</dbReference>
<keyword evidence="6" id="KW-1185">Reference proteome</keyword>
<comment type="subcellular location">
    <subcellularLocation>
        <location evidence="1">Nucleus</location>
    </subcellularLocation>
</comment>
<dbReference type="Pfam" id="PF09766">
    <property type="entry name" value="FmiP_Thoc5"/>
    <property type="match status" value="1"/>
</dbReference>
<evidence type="ECO:0000256" key="4">
    <source>
        <dbReference type="SAM" id="MobiDB-lite"/>
    </source>
</evidence>
<sequence length="683" mass="79071">MKEMPAKKRTRRDPLTGKDDSTAGNRAVINRIPPDIWLHEEEVAEKHDPHIDSQLYKQTCNDIKIAMKELLDLKIKKRPQLEIEEKRIQACLMFISLKTLNRFEKLRSKVCRDATNEAKSRVDSFQLQLQNLLYESLHLKKEVDKCVEFKSKDEEIELVPVEEFYKEAPLLITKPEVTKKDKHQLMLGRLHWELEQRQQLAEKCKQANLLKEKINSEIKTTREHLDELSPILTTVIQATKPLQEYLGMPLNAKRQEKKTARLLPKPLFILHVQANAYHEACDTNLTISIEGDLDEAHSLRDTGIDKDDDSNDSDAEELATNKRHRRRTVDRMSNSRKNLLRKHPLSVVLTIKCKGNASIILRFHYFMVLHIATVTCELKSQESLSVTSDILSLDTLLACLFTNDWGDQTPNPANHYQLNKLGMKEFQYYIDDLGRPYRWVQTLAGLEFSLDSDEQDISLHTPVSCEPKICSNHIERTISAVRARVETRMCLQQQVYSLSKGIVPSSPISDQFPSKVSSRLVFFKNITWEEFMTEKERVDLVECGLMSKGFILFAAQIERGSAKLRAQISVSPDYPATPAFFNLNISWKQENDIHDEALRVMEREINVFCYKSEDAAVANYSLSHQVLQLLMYFDVYLETNTTNTAFEGPIEFQKEKIFVRAHSGRDRSKPYKYVAKYGFFMHR</sequence>
<dbReference type="PANTHER" id="PTHR13375">
    <property type="entry name" value="FMS INTERACTING PROTEIN"/>
    <property type="match status" value="1"/>
</dbReference>
<evidence type="ECO:0000256" key="2">
    <source>
        <dbReference type="ARBA" id="ARBA00008044"/>
    </source>
</evidence>
<feature type="region of interest" description="Disordered" evidence="4">
    <location>
        <begin position="1"/>
        <end position="25"/>
    </location>
</feature>
<evidence type="ECO:0000256" key="1">
    <source>
        <dbReference type="ARBA" id="ARBA00004123"/>
    </source>
</evidence>
<dbReference type="OMA" id="YEVMHLK"/>
<dbReference type="GO" id="GO:0003729">
    <property type="term" value="F:mRNA binding"/>
    <property type="evidence" value="ECO:0007669"/>
    <property type="project" value="TreeGrafter"/>
</dbReference>
<feature type="region of interest" description="Disordered" evidence="4">
    <location>
        <begin position="300"/>
        <end position="333"/>
    </location>
</feature>
<proteinExistence type="inferred from homology"/>
<dbReference type="eggNOG" id="KOG2216">
    <property type="taxonomic scope" value="Eukaryota"/>
</dbReference>
<feature type="compositionally biased region" description="Basic and acidic residues" evidence="4">
    <location>
        <begin position="1"/>
        <end position="21"/>
    </location>
</feature>
<organism evidence="5 6">
    <name type="scientific">Strigamia maritima</name>
    <name type="common">European centipede</name>
    <name type="synonym">Geophilus maritimus</name>
    <dbReference type="NCBI Taxonomy" id="126957"/>
    <lineage>
        <taxon>Eukaryota</taxon>
        <taxon>Metazoa</taxon>
        <taxon>Ecdysozoa</taxon>
        <taxon>Arthropoda</taxon>
        <taxon>Myriapoda</taxon>
        <taxon>Chilopoda</taxon>
        <taxon>Pleurostigmophora</taxon>
        <taxon>Geophilomorpha</taxon>
        <taxon>Linotaeniidae</taxon>
        <taxon>Strigamia</taxon>
    </lineage>
</organism>
<reference evidence="5" key="2">
    <citation type="submission" date="2015-02" db="UniProtKB">
        <authorList>
            <consortium name="EnsemblMetazoa"/>
        </authorList>
    </citation>
    <scope>IDENTIFICATION</scope>
</reference>
<dbReference type="PANTHER" id="PTHR13375:SF3">
    <property type="entry name" value="THO COMPLEX SUBUNIT 5 HOMOLOG"/>
    <property type="match status" value="1"/>
</dbReference>
<evidence type="ECO:0000313" key="6">
    <source>
        <dbReference type="Proteomes" id="UP000014500"/>
    </source>
</evidence>
<dbReference type="InterPro" id="IPR019163">
    <property type="entry name" value="THO_Thoc5"/>
</dbReference>
<evidence type="ECO:0000313" key="5">
    <source>
        <dbReference type="EnsemblMetazoa" id="SMAR005774-PA"/>
    </source>
</evidence>
<dbReference type="GO" id="GO:0006406">
    <property type="term" value="P:mRNA export from nucleus"/>
    <property type="evidence" value="ECO:0007669"/>
    <property type="project" value="TreeGrafter"/>
</dbReference>
<evidence type="ECO:0008006" key="7">
    <source>
        <dbReference type="Google" id="ProtNLM"/>
    </source>
</evidence>
<dbReference type="EMBL" id="JH431640">
    <property type="status" value="NOT_ANNOTATED_CDS"/>
    <property type="molecule type" value="Genomic_DNA"/>
</dbReference>